<accession>A0A0F9LPJ1</accession>
<dbReference type="AlphaFoldDB" id="A0A0F9LPJ1"/>
<dbReference type="InterPro" id="IPR032875">
    <property type="entry name" value="Succ_CoA_lig_flav_dom"/>
</dbReference>
<dbReference type="InterPro" id="IPR036291">
    <property type="entry name" value="NAD(P)-bd_dom_sf"/>
</dbReference>
<dbReference type="PANTHER" id="PTHR43334">
    <property type="entry name" value="ACETATE--COA LIGASE [ADP-FORMING]"/>
    <property type="match status" value="1"/>
</dbReference>
<evidence type="ECO:0000256" key="1">
    <source>
        <dbReference type="ARBA" id="ARBA00022598"/>
    </source>
</evidence>
<dbReference type="Gene3D" id="3.40.50.720">
    <property type="entry name" value="NAD(P)-binding Rossmann-like Domain"/>
    <property type="match status" value="1"/>
</dbReference>
<dbReference type="SMART" id="SM00881">
    <property type="entry name" value="CoA_binding"/>
    <property type="match status" value="1"/>
</dbReference>
<reference evidence="5" key="1">
    <citation type="journal article" date="2015" name="Nature">
        <title>Complex archaea that bridge the gap between prokaryotes and eukaryotes.</title>
        <authorList>
            <person name="Spang A."/>
            <person name="Saw J.H."/>
            <person name="Jorgensen S.L."/>
            <person name="Zaremba-Niedzwiedzka K."/>
            <person name="Martijn J."/>
            <person name="Lind A.E."/>
            <person name="van Eijk R."/>
            <person name="Schleper C."/>
            <person name="Guy L."/>
            <person name="Ettema T.J."/>
        </authorList>
    </citation>
    <scope>NUCLEOTIDE SEQUENCE</scope>
</reference>
<dbReference type="InterPro" id="IPR043938">
    <property type="entry name" value="Ligase_CoA_dom"/>
</dbReference>
<sequence length="663" mass="73513">FYSVAVDMDEPFNVYGSLQDNMSWYGPVTSVPGITERWKRFPGGERSSVVFDFSDYKTIYTTAGLNRIDRRSWSAKNIEPRNIQVELRKNWFPRLIVSPHNPQILYFGTQMLLMSLDRGDHWHAISPDLSNNNPQRYGTVHIQHSTIISISESPFKFGLIYTGTDDGNVQVTKNGGITCEKTTKESRMRIDLEKTHSELQCFFEPKGVAVIGASSHPEKIGHQVLKNLREGGVFSLPHLKGFTGKIFPINPKSEHILGLKCYSRITEISERVDLAIICLPARLVPQVMQDCAMKKVKGVSIISAGFGEADSKGRKLQEEFLRIAKKAGIRILGPNCLGILYPPQHLNASFAPFLPFSGKVTFISQSGALLDSVIDWSVKDNYGFSAMISYGNKSDLDAPDFIAWAAKDPYTKVITLYVEGFSDGRYFLEMAKKVTPIKPIVALKAGRTATGSRAVGSHTGSLAGSYQIYKGVFKQSGVIMADTLTQMFDMARALAYQPLAKGNRLAIVTNGGGSGVMCADYCEELAIELPVLPRELIEKLDKSGKMHPAWSRGNPLDLVGDAGPERYEVALEAVMGSEVYDGAIVIQAVQTSTQPLRNAGILVEVQKKYKKPIIGAFMGGVISEASIKYLEEHGIPNYDDVDRAARAMWVLMEYGRHYRRRKL</sequence>
<protein>
    <recommendedName>
        <fullName evidence="4">CoA-binding domain-containing protein</fullName>
    </recommendedName>
</protein>
<evidence type="ECO:0000256" key="2">
    <source>
        <dbReference type="ARBA" id="ARBA00022741"/>
    </source>
</evidence>
<dbReference type="GO" id="GO:0043758">
    <property type="term" value="F:acetate-CoA ligase (ADP-forming) activity"/>
    <property type="evidence" value="ECO:0007669"/>
    <property type="project" value="InterPro"/>
</dbReference>
<dbReference type="SUPFAM" id="SSF52210">
    <property type="entry name" value="Succinyl-CoA synthetase domains"/>
    <property type="match status" value="2"/>
</dbReference>
<keyword evidence="2" id="KW-0547">Nucleotide-binding</keyword>
<dbReference type="InterPro" id="IPR016102">
    <property type="entry name" value="Succinyl-CoA_synth-like"/>
</dbReference>
<dbReference type="InterPro" id="IPR051538">
    <property type="entry name" value="Acyl-CoA_Synth/Transferase"/>
</dbReference>
<name>A0A0F9LPJ1_9ZZZZ</name>
<dbReference type="Pfam" id="PF13380">
    <property type="entry name" value="CoA_binding_2"/>
    <property type="match status" value="1"/>
</dbReference>
<organism evidence="5">
    <name type="scientific">marine sediment metagenome</name>
    <dbReference type="NCBI Taxonomy" id="412755"/>
    <lineage>
        <taxon>unclassified sequences</taxon>
        <taxon>metagenomes</taxon>
        <taxon>ecological metagenomes</taxon>
    </lineage>
</organism>
<dbReference type="EMBL" id="LAZR01005803">
    <property type="protein sequence ID" value="KKM97014.1"/>
    <property type="molecule type" value="Genomic_DNA"/>
</dbReference>
<dbReference type="Pfam" id="PF19045">
    <property type="entry name" value="Ligase_CoA_2"/>
    <property type="match status" value="1"/>
</dbReference>
<keyword evidence="1" id="KW-0436">Ligase</keyword>
<dbReference type="PANTHER" id="PTHR43334:SF1">
    <property type="entry name" value="3-HYDROXYPROPIONATE--COA LIGASE [ADP-FORMING]"/>
    <property type="match status" value="1"/>
</dbReference>
<evidence type="ECO:0000259" key="4">
    <source>
        <dbReference type="SMART" id="SM00881"/>
    </source>
</evidence>
<comment type="caution">
    <text evidence="5">The sequence shown here is derived from an EMBL/GenBank/DDBJ whole genome shotgun (WGS) entry which is preliminary data.</text>
</comment>
<dbReference type="InterPro" id="IPR036278">
    <property type="entry name" value="Sialidase_sf"/>
</dbReference>
<dbReference type="SUPFAM" id="SSF51735">
    <property type="entry name" value="NAD(P)-binding Rossmann-fold domains"/>
    <property type="match status" value="1"/>
</dbReference>
<dbReference type="Gene3D" id="3.40.50.261">
    <property type="entry name" value="Succinyl-CoA synthetase domains"/>
    <property type="match status" value="2"/>
</dbReference>
<feature type="non-terminal residue" evidence="5">
    <location>
        <position position="1"/>
    </location>
</feature>
<feature type="domain" description="CoA-binding" evidence="4">
    <location>
        <begin position="202"/>
        <end position="306"/>
    </location>
</feature>
<keyword evidence="3" id="KW-0067">ATP-binding</keyword>
<proteinExistence type="predicted"/>
<dbReference type="GO" id="GO:0005524">
    <property type="term" value="F:ATP binding"/>
    <property type="evidence" value="ECO:0007669"/>
    <property type="project" value="UniProtKB-KW"/>
</dbReference>
<dbReference type="InterPro" id="IPR003781">
    <property type="entry name" value="CoA-bd"/>
</dbReference>
<evidence type="ECO:0000313" key="5">
    <source>
        <dbReference type="EMBL" id="KKM97014.1"/>
    </source>
</evidence>
<evidence type="ECO:0000256" key="3">
    <source>
        <dbReference type="ARBA" id="ARBA00022840"/>
    </source>
</evidence>
<dbReference type="SUPFAM" id="SSF50939">
    <property type="entry name" value="Sialidases"/>
    <property type="match status" value="1"/>
</dbReference>
<gene>
    <name evidence="5" type="ORF">LCGC14_1172280</name>
</gene>
<dbReference type="Pfam" id="PF13607">
    <property type="entry name" value="Succ_CoA_lig"/>
    <property type="match status" value="1"/>
</dbReference>